<gene>
    <name evidence="1" type="ORF">KOI35_20215</name>
</gene>
<dbReference type="Pfam" id="PF08713">
    <property type="entry name" value="DNA_alkylation"/>
    <property type="match status" value="1"/>
</dbReference>
<proteinExistence type="predicted"/>
<evidence type="ECO:0000313" key="1">
    <source>
        <dbReference type="EMBL" id="MBU2665839.1"/>
    </source>
</evidence>
<accession>A0ABS5YT13</accession>
<dbReference type="SUPFAM" id="SSF48371">
    <property type="entry name" value="ARM repeat"/>
    <property type="match status" value="1"/>
</dbReference>
<dbReference type="PANTHER" id="PTHR34070:SF1">
    <property type="entry name" value="DNA ALKYLATION REPAIR PROTEIN"/>
    <property type="match status" value="1"/>
</dbReference>
<dbReference type="InterPro" id="IPR014825">
    <property type="entry name" value="DNA_alkylation"/>
</dbReference>
<comment type="caution">
    <text evidence="1">The sequence shown here is derived from an EMBL/GenBank/DDBJ whole genome shotgun (WGS) entry which is preliminary data.</text>
</comment>
<name>A0ABS5YT13_9ACTN</name>
<keyword evidence="2" id="KW-1185">Reference proteome</keyword>
<dbReference type="InterPro" id="IPR016024">
    <property type="entry name" value="ARM-type_fold"/>
</dbReference>
<dbReference type="CDD" id="cd07064">
    <property type="entry name" value="AlkD_like_1"/>
    <property type="match status" value="1"/>
</dbReference>
<dbReference type="Gene3D" id="1.25.40.290">
    <property type="entry name" value="ARM repeat domains"/>
    <property type="match status" value="1"/>
</dbReference>
<dbReference type="Proteomes" id="UP001519654">
    <property type="component" value="Unassembled WGS sequence"/>
</dbReference>
<protein>
    <submittedName>
        <fullName evidence="1">DNA alkylation repair protein</fullName>
    </submittedName>
</protein>
<reference evidence="1 2" key="1">
    <citation type="submission" date="2021-06" db="EMBL/GenBank/DDBJ databases">
        <title>Actinoplanes lichenicola sp. nov., and Actinoplanes ovalisporus sp. nov., isolated from lichen in Thailand.</title>
        <authorList>
            <person name="Saeng-In P."/>
            <person name="Kanchanasin P."/>
            <person name="Yuki M."/>
            <person name="Kudo T."/>
            <person name="Ohkuma M."/>
            <person name="Phongsopitanun W."/>
            <person name="Tanasupawat S."/>
        </authorList>
    </citation>
    <scope>NUCLEOTIDE SEQUENCE [LARGE SCALE GENOMIC DNA]</scope>
    <source>
        <strain evidence="1 2">NBRC 110975</strain>
    </source>
</reference>
<evidence type="ECO:0000313" key="2">
    <source>
        <dbReference type="Proteomes" id="UP001519654"/>
    </source>
</evidence>
<dbReference type="Gene3D" id="1.20.1660.10">
    <property type="entry name" value="Hypothetical protein (EF3068)"/>
    <property type="match status" value="1"/>
</dbReference>
<sequence length="228" mass="25739">MGDLSALVLERLDERLRPEADTERAAAMAAYMKNHFPFLGLPAPALQKLQKAALTGLPRPGEDDLAAIATALWARDEREYQYVACSYLLRHVEVPGPGFIEVVRELVTTKSWWDTIDPLATRFTGGLVRRHRSLVEVMDEWSRDDDMWLVRVAILHQLHYGADTDEERLFAYCAAQAGHRDFFVRKAIGWALRHYARTAPGEVLSFVEAHRSSLSGLSVREATKHLTG</sequence>
<dbReference type="PANTHER" id="PTHR34070">
    <property type="entry name" value="ARMADILLO-TYPE FOLD"/>
    <property type="match status" value="1"/>
</dbReference>
<dbReference type="EMBL" id="JAHKKG010000006">
    <property type="protein sequence ID" value="MBU2665839.1"/>
    <property type="molecule type" value="Genomic_DNA"/>
</dbReference>
<organism evidence="1 2">
    <name type="scientific">Paractinoplanes bogorensis</name>
    <dbReference type="NCBI Taxonomy" id="1610840"/>
    <lineage>
        <taxon>Bacteria</taxon>
        <taxon>Bacillati</taxon>
        <taxon>Actinomycetota</taxon>
        <taxon>Actinomycetes</taxon>
        <taxon>Micromonosporales</taxon>
        <taxon>Micromonosporaceae</taxon>
        <taxon>Paractinoplanes</taxon>
    </lineage>
</organism>